<dbReference type="EMBL" id="JADPRT010000004">
    <property type="protein sequence ID" value="MBF9068947.1"/>
    <property type="molecule type" value="Genomic_DNA"/>
</dbReference>
<reference evidence="2" key="1">
    <citation type="submission" date="2020-11" db="EMBL/GenBank/DDBJ databases">
        <title>Isolation and identification of active actinomycetes.</title>
        <authorList>
            <person name="Yu B."/>
        </authorList>
    </citation>
    <scope>NUCLEOTIDE SEQUENCE</scope>
    <source>
        <strain evidence="2">NEAU-YB345</strain>
    </source>
</reference>
<evidence type="ECO:0000313" key="2">
    <source>
        <dbReference type="EMBL" id="MBF9073401.1"/>
    </source>
</evidence>
<comment type="caution">
    <text evidence="2">The sequence shown here is derived from an EMBL/GenBank/DDBJ whole genome shotgun (WGS) entry which is preliminary data.</text>
</comment>
<dbReference type="RefSeq" id="WP_196194070.1">
    <property type="nucleotide sequence ID" value="NZ_JADPRT010000004.1"/>
</dbReference>
<organism evidence="2 3">
    <name type="scientific">Streptacidiphilus fuscans</name>
    <dbReference type="NCBI Taxonomy" id="2789292"/>
    <lineage>
        <taxon>Bacteria</taxon>
        <taxon>Bacillati</taxon>
        <taxon>Actinomycetota</taxon>
        <taxon>Actinomycetes</taxon>
        <taxon>Kitasatosporales</taxon>
        <taxon>Streptomycetaceae</taxon>
        <taxon>Streptacidiphilus</taxon>
    </lineage>
</organism>
<keyword evidence="3" id="KW-1185">Reference proteome</keyword>
<sequence>MSDTFELIVTADLRDELSEPELAELRWHLGLGPQPEQLTIVREFPVVVLDDAGNPAVENAPEPLLAGHGPAQDVGGALCAALERRDDDRRPSWALTSRREIHPDEFEKAGELLCWLADRLEAHHRLTDGAVWMGYFRFHEELLPHVLEVTDGHVNWDD</sequence>
<name>A0A931FIY2_9ACTN</name>
<dbReference type="EMBL" id="JADPRT010000022">
    <property type="protein sequence ID" value="MBF9073401.1"/>
    <property type="molecule type" value="Genomic_DNA"/>
</dbReference>
<protein>
    <submittedName>
        <fullName evidence="2">Uncharacterized protein</fullName>
    </submittedName>
</protein>
<proteinExistence type="predicted"/>
<gene>
    <name evidence="1" type="ORF">I2501_13025</name>
    <name evidence="2" type="ORF">I2501_35840</name>
</gene>
<dbReference type="Proteomes" id="UP000657385">
    <property type="component" value="Unassembled WGS sequence"/>
</dbReference>
<dbReference type="AlphaFoldDB" id="A0A931FIY2"/>
<accession>A0A931FIY2</accession>
<evidence type="ECO:0000313" key="3">
    <source>
        <dbReference type="Proteomes" id="UP000657385"/>
    </source>
</evidence>
<evidence type="ECO:0000313" key="1">
    <source>
        <dbReference type="EMBL" id="MBF9068947.1"/>
    </source>
</evidence>